<name>A0A9Q1ZBA1_CLOBO</name>
<evidence type="ECO:0000313" key="1">
    <source>
        <dbReference type="EMBL" id="KOA85086.1"/>
    </source>
</evidence>
<evidence type="ECO:0000313" key="2">
    <source>
        <dbReference type="Proteomes" id="UP000037540"/>
    </source>
</evidence>
<organism evidence="1 2">
    <name type="scientific">Clostridium botulinum</name>
    <dbReference type="NCBI Taxonomy" id="1491"/>
    <lineage>
        <taxon>Bacteria</taxon>
        <taxon>Bacillati</taxon>
        <taxon>Bacillota</taxon>
        <taxon>Clostridia</taxon>
        <taxon>Eubacteriales</taxon>
        <taxon>Clostridiaceae</taxon>
        <taxon>Clostridium</taxon>
    </lineage>
</organism>
<geneLocation type="plasmid" evidence="1">
    <name>p1BKT015925</name>
</geneLocation>
<sequence length="185" mass="21512">MILVCILIGCGKGNIRKEVYEQSAENYNYLCKYISTLNPELKTCNYNTTLELSNIMSDYDNNKISNFYTDINKKYKDLNDEEKKLIDSLMNLEVKTIQYSYKISKFNRDVLLHQANMIKSGCDIETEVDIKDKYSNEFKEILESMQKQIDEISNVTDEKKCNYPSTILKDLDEKIISVFREGGGN</sequence>
<dbReference type="RefSeq" id="WP_013720901.1">
    <property type="nucleotide sequence ID" value="NZ_LGVR01000060.1"/>
</dbReference>
<dbReference type="Proteomes" id="UP000037540">
    <property type="component" value="Unassembled WGS sequence"/>
</dbReference>
<accession>A0A9Q1ZBA1</accession>
<protein>
    <submittedName>
        <fullName evidence="1">Uncharacterized protein</fullName>
    </submittedName>
</protein>
<proteinExistence type="predicted"/>
<dbReference type="EMBL" id="LGVR01000060">
    <property type="protein sequence ID" value="KOA85086.1"/>
    <property type="molecule type" value="Genomic_DNA"/>
</dbReference>
<dbReference type="AlphaFoldDB" id="A0A9Q1ZBA1"/>
<gene>
    <name evidence="1" type="ORF">ADU74_10075</name>
</gene>
<reference evidence="1 2" key="1">
    <citation type="submission" date="2015-07" db="EMBL/GenBank/DDBJ databases">
        <title>Draft genome sequences of 17 French Clostridium botulinum group III.</title>
        <authorList>
            <person name="Woudstra C."/>
            <person name="Le Marechal C."/>
            <person name="Souillard R."/>
            <person name="Bayon-Auboyer M.-H."/>
            <person name="Dessouter D."/>
            <person name="Fach P."/>
        </authorList>
    </citation>
    <scope>NUCLEOTIDE SEQUENCE [LARGE SCALE GENOMIC DNA]</scope>
    <source>
        <strain evidence="1 2">12LNRI-CD</strain>
        <plasmid evidence="1">p1BKT015925</plasmid>
    </source>
</reference>
<keyword evidence="1" id="KW-0614">Plasmid</keyword>
<comment type="caution">
    <text evidence="1">The sequence shown here is derived from an EMBL/GenBank/DDBJ whole genome shotgun (WGS) entry which is preliminary data.</text>
</comment>